<dbReference type="AlphaFoldDB" id="A0A091DCC6"/>
<feature type="domain" description="PLAT" evidence="2">
    <location>
        <begin position="85"/>
        <end position="204"/>
    </location>
</feature>
<protein>
    <submittedName>
        <fullName evidence="3">Lipoxygenase homology domain-containing protein 1</fullName>
    </submittedName>
</protein>
<name>A0A091DCC6_FUKDA</name>
<dbReference type="InterPro" id="IPR052970">
    <property type="entry name" value="Inner_ear_hair_cell_LOXHD"/>
</dbReference>
<dbReference type="SUPFAM" id="SSF49723">
    <property type="entry name" value="Lipase/lipooxygenase domain (PLAT/LH2 domain)"/>
    <property type="match status" value="2"/>
</dbReference>
<keyword evidence="4" id="KW-1185">Reference proteome</keyword>
<feature type="domain" description="PLAT" evidence="2">
    <location>
        <begin position="1"/>
        <end position="73"/>
    </location>
</feature>
<dbReference type="InterPro" id="IPR001024">
    <property type="entry name" value="PLAT/LH2_dom"/>
</dbReference>
<dbReference type="EMBL" id="KN124729">
    <property type="protein sequence ID" value="KFO20481.1"/>
    <property type="molecule type" value="Genomic_DNA"/>
</dbReference>
<evidence type="ECO:0000259" key="2">
    <source>
        <dbReference type="PROSITE" id="PS50095"/>
    </source>
</evidence>
<proteinExistence type="predicted"/>
<dbReference type="Pfam" id="PF01477">
    <property type="entry name" value="PLAT"/>
    <property type="match status" value="2"/>
</dbReference>
<comment type="caution">
    <text evidence="1">Lacks conserved residue(s) required for the propagation of feature annotation.</text>
</comment>
<reference evidence="3 4" key="1">
    <citation type="submission" date="2013-11" db="EMBL/GenBank/DDBJ databases">
        <title>The Damaraland mole rat (Fukomys damarensis) genome and evolution of African mole rats.</title>
        <authorList>
            <person name="Gladyshev V.N."/>
            <person name="Fang X."/>
        </authorList>
    </citation>
    <scope>NUCLEOTIDE SEQUENCE [LARGE SCALE GENOMIC DNA]</scope>
    <source>
        <tissue evidence="3">Liver</tissue>
    </source>
</reference>
<evidence type="ECO:0000256" key="1">
    <source>
        <dbReference type="PROSITE-ProRule" id="PRU00152"/>
    </source>
</evidence>
<dbReference type="Gene3D" id="2.60.60.20">
    <property type="entry name" value="PLAT/LH2 domain"/>
    <property type="match status" value="2"/>
</dbReference>
<dbReference type="Proteomes" id="UP000028990">
    <property type="component" value="Unassembled WGS sequence"/>
</dbReference>
<dbReference type="PANTHER" id="PTHR45901:SF7">
    <property type="entry name" value="OXYGEN-REGULATED PROTEIN 1"/>
    <property type="match status" value="1"/>
</dbReference>
<evidence type="ECO:0000313" key="3">
    <source>
        <dbReference type="EMBL" id="KFO20481.1"/>
    </source>
</evidence>
<dbReference type="InterPro" id="IPR036392">
    <property type="entry name" value="PLAT/LH2_dom_sf"/>
</dbReference>
<accession>A0A091DCC6</accession>
<dbReference type="PROSITE" id="PS50095">
    <property type="entry name" value="PLAT"/>
    <property type="match status" value="2"/>
</dbReference>
<evidence type="ECO:0000313" key="4">
    <source>
        <dbReference type="Proteomes" id="UP000028990"/>
    </source>
</evidence>
<gene>
    <name evidence="3" type="ORF">H920_18119</name>
</gene>
<organism evidence="3 4">
    <name type="scientific">Fukomys damarensis</name>
    <name type="common">Damaraland mole rat</name>
    <name type="synonym">Cryptomys damarensis</name>
    <dbReference type="NCBI Taxonomy" id="885580"/>
    <lineage>
        <taxon>Eukaryota</taxon>
        <taxon>Metazoa</taxon>
        <taxon>Chordata</taxon>
        <taxon>Craniata</taxon>
        <taxon>Vertebrata</taxon>
        <taxon>Euteleostomi</taxon>
        <taxon>Mammalia</taxon>
        <taxon>Eutheria</taxon>
        <taxon>Euarchontoglires</taxon>
        <taxon>Glires</taxon>
        <taxon>Rodentia</taxon>
        <taxon>Hystricomorpha</taxon>
        <taxon>Bathyergidae</taxon>
        <taxon>Fukomys</taxon>
    </lineage>
</organism>
<dbReference type="PANTHER" id="PTHR45901">
    <property type="entry name" value="PROTEIN CBG12474"/>
    <property type="match status" value="1"/>
</dbReference>
<sequence>MFIVTSKEKDINLEGIGEIYKIRIGHDNSGKNPKWYLDEVRFENMATFELFCLTVDSWIAEDENDGDIWKEMPIVTTNKVPLPVVVYEIHVYTGSKPGSETESNVFINLIGTRGDSGKRRLHQSKRNKARFRRGQIDVFSIKAVSLGKLKKVRVSHDGTGPDSLMSTRMMAKQSGNCWQKVTMVVVEGWGLLSPESIHLELLLCFTFCDYRSD</sequence>